<keyword evidence="3" id="KW-1185">Reference proteome</keyword>
<feature type="compositionally biased region" description="Low complexity" evidence="1">
    <location>
        <begin position="190"/>
        <end position="220"/>
    </location>
</feature>
<dbReference type="AlphaFoldDB" id="A0A917X2I5"/>
<proteinExistence type="predicted"/>
<gene>
    <name evidence="2" type="ORF">GCM10007977_068740</name>
</gene>
<protein>
    <recommendedName>
        <fullName evidence="4">Guanylate cyclase domain-containing protein</fullName>
    </recommendedName>
</protein>
<evidence type="ECO:0000313" key="3">
    <source>
        <dbReference type="Proteomes" id="UP000642070"/>
    </source>
</evidence>
<evidence type="ECO:0008006" key="4">
    <source>
        <dbReference type="Google" id="ProtNLM"/>
    </source>
</evidence>
<feature type="region of interest" description="Disordered" evidence="1">
    <location>
        <begin position="183"/>
        <end position="244"/>
    </location>
</feature>
<dbReference type="Proteomes" id="UP000642070">
    <property type="component" value="Unassembled WGS sequence"/>
</dbReference>
<organism evidence="2 3">
    <name type="scientific">Dactylosporangium sucinum</name>
    <dbReference type="NCBI Taxonomy" id="1424081"/>
    <lineage>
        <taxon>Bacteria</taxon>
        <taxon>Bacillati</taxon>
        <taxon>Actinomycetota</taxon>
        <taxon>Actinomycetes</taxon>
        <taxon>Micromonosporales</taxon>
        <taxon>Micromonosporaceae</taxon>
        <taxon>Dactylosporangium</taxon>
    </lineage>
</organism>
<evidence type="ECO:0000256" key="1">
    <source>
        <dbReference type="SAM" id="MobiDB-lite"/>
    </source>
</evidence>
<evidence type="ECO:0000313" key="2">
    <source>
        <dbReference type="EMBL" id="GGM57350.1"/>
    </source>
</evidence>
<accession>A0A917X2I5</accession>
<dbReference type="RefSeq" id="WP_190254177.1">
    <property type="nucleotide sequence ID" value="NZ_BMPI01000040.1"/>
</dbReference>
<sequence>MEPERRLLVAVDVERYSRQDNLAQHRTQETLQRVMAEACARLGLDRAAWRTQPSGDGELAVLPAGTPETTVVAHLADTLDVLLRQHNGDLLPQARVRLRVALHTGLVHLDGANGYPGAAAVTVCRLVDAAPVRRALADARSADVVQVVSDRVYEDVVAQRYRGLRPDRYTRVRIDQPEKGFTADAWLSVPGEPGRPAAAPAQPARPADGGGSSSTFTFGTLTVNGPAAFGDHSRATSILPEERQ</sequence>
<reference evidence="2" key="2">
    <citation type="submission" date="2020-09" db="EMBL/GenBank/DDBJ databases">
        <authorList>
            <person name="Sun Q."/>
            <person name="Ohkuma M."/>
        </authorList>
    </citation>
    <scope>NUCLEOTIDE SEQUENCE</scope>
    <source>
        <strain evidence="2">JCM 19831</strain>
    </source>
</reference>
<dbReference type="EMBL" id="BMPI01000040">
    <property type="protein sequence ID" value="GGM57350.1"/>
    <property type="molecule type" value="Genomic_DNA"/>
</dbReference>
<name>A0A917X2I5_9ACTN</name>
<comment type="caution">
    <text evidence="2">The sequence shown here is derived from an EMBL/GenBank/DDBJ whole genome shotgun (WGS) entry which is preliminary data.</text>
</comment>
<reference evidence="2" key="1">
    <citation type="journal article" date="2014" name="Int. J. Syst. Evol. Microbiol.">
        <title>Complete genome sequence of Corynebacterium casei LMG S-19264T (=DSM 44701T), isolated from a smear-ripened cheese.</title>
        <authorList>
            <consortium name="US DOE Joint Genome Institute (JGI-PGF)"/>
            <person name="Walter F."/>
            <person name="Albersmeier A."/>
            <person name="Kalinowski J."/>
            <person name="Ruckert C."/>
        </authorList>
    </citation>
    <scope>NUCLEOTIDE SEQUENCE</scope>
    <source>
        <strain evidence="2">JCM 19831</strain>
    </source>
</reference>